<name>A0A2S6I1L1_9BACT</name>
<feature type="transmembrane region" description="Helical" evidence="1">
    <location>
        <begin position="45"/>
        <end position="63"/>
    </location>
</feature>
<reference evidence="2 3" key="1">
    <citation type="submission" date="2018-02" db="EMBL/GenBank/DDBJ databases">
        <title>Genomic Encyclopedia of Archaeal and Bacterial Type Strains, Phase II (KMG-II): from individual species to whole genera.</title>
        <authorList>
            <person name="Goeker M."/>
        </authorList>
    </citation>
    <scope>NUCLEOTIDE SEQUENCE [LARGE SCALE GENOMIC DNA]</scope>
    <source>
        <strain evidence="2 3">DSM 29526</strain>
    </source>
</reference>
<sequence length="223" mass="25276">MRLINSYYERSPTARHRFQVKLALFALVPNLIISGGLYWLSPGLLVLSVLLIALTLTVVAPFFDVPGLVERGKLTYYSALLLGEEPKHGRMIIHGGTLFDYYFTLDQAAPGHDRTRQVLADHLRGLLALIQAHDDDLTIRGTSYIIGERTAVRIGLKKVPTDFVPYLILLFNYVNLMFAMRLVKGRWELPVLGRVHTFSGRVGDVRRRAAYLQSLLQRLESRT</sequence>
<keyword evidence="3" id="KW-1185">Reference proteome</keyword>
<keyword evidence="1" id="KW-0472">Membrane</keyword>
<feature type="transmembrane region" description="Helical" evidence="1">
    <location>
        <begin position="163"/>
        <end position="183"/>
    </location>
</feature>
<evidence type="ECO:0000313" key="3">
    <source>
        <dbReference type="Proteomes" id="UP000237662"/>
    </source>
</evidence>
<keyword evidence="1" id="KW-1133">Transmembrane helix</keyword>
<keyword evidence="1" id="KW-0812">Transmembrane</keyword>
<dbReference type="EMBL" id="PTJC01000006">
    <property type="protein sequence ID" value="PPK85065.1"/>
    <property type="molecule type" value="Genomic_DNA"/>
</dbReference>
<proteinExistence type="predicted"/>
<dbReference type="AlphaFoldDB" id="A0A2S6I1L1"/>
<accession>A0A2S6I1L1</accession>
<evidence type="ECO:0000256" key="1">
    <source>
        <dbReference type="SAM" id="Phobius"/>
    </source>
</evidence>
<dbReference type="Proteomes" id="UP000237662">
    <property type="component" value="Unassembled WGS sequence"/>
</dbReference>
<evidence type="ECO:0000313" key="2">
    <source>
        <dbReference type="EMBL" id="PPK85065.1"/>
    </source>
</evidence>
<evidence type="ECO:0008006" key="4">
    <source>
        <dbReference type="Google" id="ProtNLM"/>
    </source>
</evidence>
<dbReference type="RefSeq" id="WP_104419584.1">
    <property type="nucleotide sequence ID" value="NZ_PTJC01000006.1"/>
</dbReference>
<feature type="transmembrane region" description="Helical" evidence="1">
    <location>
        <begin position="20"/>
        <end position="39"/>
    </location>
</feature>
<comment type="caution">
    <text evidence="2">The sequence shown here is derived from an EMBL/GenBank/DDBJ whole genome shotgun (WGS) entry which is preliminary data.</text>
</comment>
<protein>
    <recommendedName>
        <fullName evidence="4">Transmembrane protein</fullName>
    </recommendedName>
</protein>
<dbReference type="OrthoDB" id="981982at2"/>
<gene>
    <name evidence="2" type="ORF">CLV84_1955</name>
</gene>
<organism evidence="2 3">
    <name type="scientific">Neolewinella xylanilytica</name>
    <dbReference type="NCBI Taxonomy" id="1514080"/>
    <lineage>
        <taxon>Bacteria</taxon>
        <taxon>Pseudomonadati</taxon>
        <taxon>Bacteroidota</taxon>
        <taxon>Saprospiria</taxon>
        <taxon>Saprospirales</taxon>
        <taxon>Lewinellaceae</taxon>
        <taxon>Neolewinella</taxon>
    </lineage>
</organism>